<keyword evidence="2" id="KW-1185">Reference proteome</keyword>
<proteinExistence type="predicted"/>
<evidence type="ECO:0000313" key="2">
    <source>
        <dbReference type="Proteomes" id="UP001432062"/>
    </source>
</evidence>
<sequence>MTVTTMLAEAAQYEQHSGQRPPPSWFEVFHNRATLREALSDVALAGGVPRAWVDHVRESGNRAMRWNPDLYLRTPEPLNWDEILRGLDTQVQRLREWTALAAAYSPLTAPAEDAASARFDDNLRVLRARTTGVANLLGINAEQAHELWGTEADWVATGVAMLDGVSVEGLAQRWHQVARTDTRTDALQARALAEAGIAIDTAVALPSHETLEPAISAALTSPTPLFLSAATPGAGIDAAVDAASPIYSADAETVMDAPIFSDSAGTESWSIDPTQVDIAAAAPMWQEAEA</sequence>
<dbReference type="EMBL" id="CP109441">
    <property type="protein sequence ID" value="WUV46737.1"/>
    <property type="molecule type" value="Genomic_DNA"/>
</dbReference>
<evidence type="ECO:0000313" key="1">
    <source>
        <dbReference type="EMBL" id="WUV46737.1"/>
    </source>
</evidence>
<reference evidence="1" key="1">
    <citation type="submission" date="2022-10" db="EMBL/GenBank/DDBJ databases">
        <title>The complete genomes of actinobacterial strains from the NBC collection.</title>
        <authorList>
            <person name="Joergensen T.S."/>
            <person name="Alvarez Arevalo M."/>
            <person name="Sterndorff E.B."/>
            <person name="Faurdal D."/>
            <person name="Vuksanovic O."/>
            <person name="Mourched A.-S."/>
            <person name="Charusanti P."/>
            <person name="Shaw S."/>
            <person name="Blin K."/>
            <person name="Weber T."/>
        </authorList>
    </citation>
    <scope>NUCLEOTIDE SEQUENCE</scope>
    <source>
        <strain evidence="1">NBC_01482</strain>
    </source>
</reference>
<protein>
    <submittedName>
        <fullName evidence="1">Uncharacterized protein</fullName>
    </submittedName>
</protein>
<dbReference type="RefSeq" id="WP_329410749.1">
    <property type="nucleotide sequence ID" value="NZ_CP109441.1"/>
</dbReference>
<name>A0ABZ1YTX4_9NOCA</name>
<organism evidence="1 2">
    <name type="scientific">Nocardia vinacea</name>
    <dbReference type="NCBI Taxonomy" id="96468"/>
    <lineage>
        <taxon>Bacteria</taxon>
        <taxon>Bacillati</taxon>
        <taxon>Actinomycetota</taxon>
        <taxon>Actinomycetes</taxon>
        <taxon>Mycobacteriales</taxon>
        <taxon>Nocardiaceae</taxon>
        <taxon>Nocardia</taxon>
    </lineage>
</organism>
<gene>
    <name evidence="1" type="ORF">OG563_00285</name>
</gene>
<dbReference type="Proteomes" id="UP001432062">
    <property type="component" value="Chromosome"/>
</dbReference>
<accession>A0ABZ1YTX4</accession>